<dbReference type="PANTHER" id="PTHR43390:SF1">
    <property type="entry name" value="CHLOROPLAST PROCESSING PEPTIDASE"/>
    <property type="match status" value="1"/>
</dbReference>
<proteinExistence type="inferred from homology"/>
<dbReference type="SUPFAM" id="SSF51306">
    <property type="entry name" value="LexA/Signal peptidase"/>
    <property type="match status" value="1"/>
</dbReference>
<comment type="catalytic activity">
    <reaction evidence="3">
        <text>Cleavage of hydrophobic, N-terminal signal or leader sequences from secreted and periplasmic proteins.</text>
        <dbReference type="EC" id="3.4.21.89"/>
    </reaction>
</comment>
<comment type="caution">
    <text evidence="4">The sequence shown here is derived from an EMBL/GenBank/DDBJ whole genome shotgun (WGS) entry which is preliminary data.</text>
</comment>
<comment type="subcellular location">
    <subcellularLocation>
        <location evidence="1">Cell membrane</location>
        <topology evidence="1">Single-pass type II membrane protein</topology>
    </subcellularLocation>
    <subcellularLocation>
        <location evidence="3">Membrane</location>
        <topology evidence="3">Single-pass type II membrane protein</topology>
    </subcellularLocation>
</comment>
<dbReference type="NCBIfam" id="TIGR02227">
    <property type="entry name" value="sigpep_I_bact"/>
    <property type="match status" value="1"/>
</dbReference>
<sequence length="174" mass="19778">MRTIVRSFVALILAIVVLCFLVLFIVIPYQVSQSSMAPTLSMGDRIIVNKLKVRLNMLEHGDVVVFQQNGTYHVGRIIGDPGQSVAYQSGQLELDNRPVDEPYIHRAYEATWSARELPNVESDIIPPNQYLVLNDHRSDEGDSRRYGLIDKRDMIGSALLRYFPLNQTTVNFKN</sequence>
<reference evidence="4 5" key="1">
    <citation type="journal article" date="2018" name="Vet. Microbiol.">
        <title>Characterisation of Staphylococcus felis isolated from cats using whole genome sequencing.</title>
        <authorList>
            <person name="Worthing K."/>
            <person name="Pang S."/>
            <person name="Trott D.J."/>
            <person name="Abraham S."/>
            <person name="Coombs G.W."/>
            <person name="Jordan D."/>
            <person name="McIntyre L."/>
            <person name="Davies M.R."/>
            <person name="Norris J."/>
        </authorList>
    </citation>
    <scope>NUCLEOTIDE SEQUENCE [LARGE SCALE GENOMIC DNA]</scope>
    <source>
        <strain evidence="4 5">F9</strain>
    </source>
</reference>
<accession>A0A3E0IST0</accession>
<dbReference type="InterPro" id="IPR019533">
    <property type="entry name" value="Peptidase_S26"/>
</dbReference>
<evidence type="ECO:0000313" key="5">
    <source>
        <dbReference type="Proteomes" id="UP000256562"/>
    </source>
</evidence>
<dbReference type="GO" id="GO:0006465">
    <property type="term" value="P:signal peptide processing"/>
    <property type="evidence" value="ECO:0007669"/>
    <property type="project" value="InterPro"/>
</dbReference>
<dbReference type="RefSeq" id="WP_115890931.1">
    <property type="nucleotide sequence ID" value="NZ_CAJVAI010000028.1"/>
</dbReference>
<comment type="similarity">
    <text evidence="2 3">Belongs to the peptidase S26 family.</text>
</comment>
<dbReference type="Pfam" id="PF10502">
    <property type="entry name" value="Peptidase_S26"/>
    <property type="match status" value="1"/>
</dbReference>
<organism evidence="4 5">
    <name type="scientific">Staphylococcus felis</name>
    <dbReference type="NCBI Taxonomy" id="46127"/>
    <lineage>
        <taxon>Bacteria</taxon>
        <taxon>Bacillati</taxon>
        <taxon>Bacillota</taxon>
        <taxon>Bacilli</taxon>
        <taxon>Bacillales</taxon>
        <taxon>Staphylococcaceae</taxon>
        <taxon>Staphylococcus</taxon>
    </lineage>
</organism>
<keyword evidence="3" id="KW-0645">Protease</keyword>
<evidence type="ECO:0000256" key="3">
    <source>
        <dbReference type="RuleBase" id="RU362042"/>
    </source>
</evidence>
<dbReference type="InterPro" id="IPR036286">
    <property type="entry name" value="LexA/Signal_pep-like_sf"/>
</dbReference>
<protein>
    <recommendedName>
        <fullName evidence="3">Signal peptidase I</fullName>
        <ecNumber evidence="3">3.4.21.89</ecNumber>
    </recommendedName>
</protein>
<dbReference type="Proteomes" id="UP000256562">
    <property type="component" value="Unassembled WGS sequence"/>
</dbReference>
<dbReference type="AlphaFoldDB" id="A0A3E0IST0"/>
<dbReference type="Gene3D" id="2.10.109.10">
    <property type="entry name" value="Umud Fragment, subunit A"/>
    <property type="match status" value="1"/>
</dbReference>
<dbReference type="PRINTS" id="PR00727">
    <property type="entry name" value="LEADERPTASE"/>
</dbReference>
<dbReference type="EMBL" id="QKXQ01000036">
    <property type="protein sequence ID" value="REI00951.1"/>
    <property type="molecule type" value="Genomic_DNA"/>
</dbReference>
<dbReference type="PANTHER" id="PTHR43390">
    <property type="entry name" value="SIGNAL PEPTIDASE I"/>
    <property type="match status" value="1"/>
</dbReference>
<dbReference type="CDD" id="cd06530">
    <property type="entry name" value="S26_SPase_I"/>
    <property type="match status" value="1"/>
</dbReference>
<evidence type="ECO:0000256" key="1">
    <source>
        <dbReference type="ARBA" id="ARBA00004401"/>
    </source>
</evidence>
<gene>
    <name evidence="4" type="primary">lepB</name>
    <name evidence="4" type="ORF">DOS83_00800</name>
</gene>
<dbReference type="OrthoDB" id="9802919at2"/>
<evidence type="ECO:0000313" key="4">
    <source>
        <dbReference type="EMBL" id="REI00951.1"/>
    </source>
</evidence>
<dbReference type="GO" id="GO:0004252">
    <property type="term" value="F:serine-type endopeptidase activity"/>
    <property type="evidence" value="ECO:0007669"/>
    <property type="project" value="InterPro"/>
</dbReference>
<dbReference type="EC" id="3.4.21.89" evidence="3"/>
<keyword evidence="3 4" id="KW-0378">Hydrolase</keyword>
<name>A0A3E0IST0_9STAP</name>
<dbReference type="GO" id="GO:0005886">
    <property type="term" value="C:plasma membrane"/>
    <property type="evidence" value="ECO:0007669"/>
    <property type="project" value="UniProtKB-SubCell"/>
</dbReference>
<dbReference type="InterPro" id="IPR000223">
    <property type="entry name" value="Pept_S26A_signal_pept_1"/>
</dbReference>
<dbReference type="GO" id="GO:0009003">
    <property type="term" value="F:signal peptidase activity"/>
    <property type="evidence" value="ECO:0007669"/>
    <property type="project" value="UniProtKB-EC"/>
</dbReference>
<evidence type="ECO:0000256" key="2">
    <source>
        <dbReference type="ARBA" id="ARBA00009370"/>
    </source>
</evidence>